<keyword evidence="1" id="KW-0472">Membrane</keyword>
<dbReference type="KEGG" id="grc:GI584_13100"/>
<keyword evidence="3" id="KW-1185">Reference proteome</keyword>
<dbReference type="RefSeq" id="WP_153791491.1">
    <property type="nucleotide sequence ID" value="NZ_CP045915.1"/>
</dbReference>
<keyword evidence="1" id="KW-0812">Transmembrane</keyword>
<organism evidence="2 3">
    <name type="scientific">Gracilibacillus salitolerans</name>
    <dbReference type="NCBI Taxonomy" id="2663022"/>
    <lineage>
        <taxon>Bacteria</taxon>
        <taxon>Bacillati</taxon>
        <taxon>Bacillota</taxon>
        <taxon>Bacilli</taxon>
        <taxon>Bacillales</taxon>
        <taxon>Bacillaceae</taxon>
        <taxon>Gracilibacillus</taxon>
    </lineage>
</organism>
<gene>
    <name evidence="2" type="ORF">GI584_13100</name>
</gene>
<proteinExistence type="predicted"/>
<evidence type="ECO:0008006" key="4">
    <source>
        <dbReference type="Google" id="ProtNLM"/>
    </source>
</evidence>
<feature type="transmembrane region" description="Helical" evidence="1">
    <location>
        <begin position="21"/>
        <end position="40"/>
    </location>
</feature>
<name>A0A5Q2TJ33_9BACI</name>
<dbReference type="EMBL" id="CP045915">
    <property type="protein sequence ID" value="QGH34919.1"/>
    <property type="molecule type" value="Genomic_DNA"/>
</dbReference>
<keyword evidence="1" id="KW-1133">Transmembrane helix</keyword>
<dbReference type="InterPro" id="IPR016977">
    <property type="entry name" value="ComGF"/>
</dbReference>
<evidence type="ECO:0000256" key="1">
    <source>
        <dbReference type="SAM" id="Phobius"/>
    </source>
</evidence>
<accession>A0A5Q2TJ33</accession>
<sequence length="150" mass="17715">MLNKRKQPNVNMQYHNESGYILLEVLLSVLFLFMLVSWYIQISLMWTQDEREQLPMVYHFHHVIEFESQTALSIETNNNQLYFSQTNGDLVTISFHNNKIRRQVNGSGHEEILRNIKNFKLTSSEDDINIELTTDSGEKIEKILLKKVQK</sequence>
<protein>
    <recommendedName>
        <fullName evidence="4">Competence protein ComGF</fullName>
    </recommendedName>
</protein>
<reference evidence="2 3" key="1">
    <citation type="submission" date="2019-11" db="EMBL/GenBank/DDBJ databases">
        <title>Gracilibacillus salitolerans sp. nov., a moderate halophile isolated from a saline soil in northwest China.</title>
        <authorList>
            <person name="Gan L."/>
        </authorList>
    </citation>
    <scope>NUCLEOTIDE SEQUENCE [LARGE SCALE GENOMIC DNA]</scope>
    <source>
        <strain evidence="2 3">SCU50</strain>
    </source>
</reference>
<dbReference type="Pfam" id="PF15980">
    <property type="entry name" value="ComGF"/>
    <property type="match status" value="1"/>
</dbReference>
<dbReference type="AlphaFoldDB" id="A0A5Q2TJ33"/>
<dbReference type="Proteomes" id="UP000339690">
    <property type="component" value="Chromosome"/>
</dbReference>
<evidence type="ECO:0000313" key="3">
    <source>
        <dbReference type="Proteomes" id="UP000339690"/>
    </source>
</evidence>
<evidence type="ECO:0000313" key="2">
    <source>
        <dbReference type="EMBL" id="QGH34919.1"/>
    </source>
</evidence>